<reference evidence="4" key="1">
    <citation type="submission" date="2016-06" db="UniProtKB">
        <authorList>
            <consortium name="WormBaseParasite"/>
        </authorList>
    </citation>
    <scope>IDENTIFICATION</scope>
</reference>
<name>A0A183URN2_TOXCA</name>
<dbReference type="EMBL" id="UYWY01020759">
    <property type="protein sequence ID" value="VDM42473.1"/>
    <property type="molecule type" value="Genomic_DNA"/>
</dbReference>
<evidence type="ECO:0000313" key="2">
    <source>
        <dbReference type="EMBL" id="VDM42473.1"/>
    </source>
</evidence>
<organism evidence="3 4">
    <name type="scientific">Toxocara canis</name>
    <name type="common">Canine roundworm</name>
    <dbReference type="NCBI Taxonomy" id="6265"/>
    <lineage>
        <taxon>Eukaryota</taxon>
        <taxon>Metazoa</taxon>
        <taxon>Ecdysozoa</taxon>
        <taxon>Nematoda</taxon>
        <taxon>Chromadorea</taxon>
        <taxon>Rhabditida</taxon>
        <taxon>Spirurina</taxon>
        <taxon>Ascaridomorpha</taxon>
        <taxon>Ascaridoidea</taxon>
        <taxon>Toxocaridae</taxon>
        <taxon>Toxocara</taxon>
    </lineage>
</organism>
<dbReference type="AlphaFoldDB" id="A0A183URN2"/>
<feature type="compositionally biased region" description="Polar residues" evidence="1">
    <location>
        <begin position="83"/>
        <end position="96"/>
    </location>
</feature>
<reference evidence="2 3" key="2">
    <citation type="submission" date="2018-11" db="EMBL/GenBank/DDBJ databases">
        <authorList>
            <consortium name="Pathogen Informatics"/>
        </authorList>
    </citation>
    <scope>NUCLEOTIDE SEQUENCE [LARGE SCALE GENOMIC DNA]</scope>
</reference>
<feature type="region of interest" description="Disordered" evidence="1">
    <location>
        <begin position="58"/>
        <end position="96"/>
    </location>
</feature>
<dbReference type="WBParaSite" id="TCNE_0001115201-mRNA-1">
    <property type="protein sequence ID" value="TCNE_0001115201-mRNA-1"/>
    <property type="gene ID" value="TCNE_0001115201"/>
</dbReference>
<gene>
    <name evidence="2" type="ORF">TCNE_LOCUS11152</name>
</gene>
<protein>
    <submittedName>
        <fullName evidence="4">Anaphase-promoting complex subunit 13</fullName>
    </submittedName>
</protein>
<sequence length="96" mass="10950">MAEASNIKFNVDDVMEGEMALTPPLIEKMVPAYTTGETDISAGFLHEDAEDWQMQNRRNQNVNKRQSEARSNPENEFQHEQHSQWAITSVAAENSR</sequence>
<feature type="compositionally biased region" description="Basic and acidic residues" evidence="1">
    <location>
        <begin position="65"/>
        <end position="82"/>
    </location>
</feature>
<accession>A0A183URN2</accession>
<keyword evidence="3" id="KW-1185">Reference proteome</keyword>
<evidence type="ECO:0000256" key="1">
    <source>
        <dbReference type="SAM" id="MobiDB-lite"/>
    </source>
</evidence>
<dbReference type="Proteomes" id="UP000050794">
    <property type="component" value="Unassembled WGS sequence"/>
</dbReference>
<proteinExistence type="predicted"/>
<evidence type="ECO:0000313" key="3">
    <source>
        <dbReference type="Proteomes" id="UP000050794"/>
    </source>
</evidence>
<evidence type="ECO:0000313" key="4">
    <source>
        <dbReference type="WBParaSite" id="TCNE_0001115201-mRNA-1"/>
    </source>
</evidence>